<dbReference type="Proteomes" id="UP001363151">
    <property type="component" value="Unassembled WGS sequence"/>
</dbReference>
<dbReference type="SMART" id="SM00822">
    <property type="entry name" value="PKS_KR"/>
    <property type="match status" value="1"/>
</dbReference>
<keyword evidence="2" id="KW-1185">Reference proteome</keyword>
<dbReference type="Gene3D" id="3.40.50.720">
    <property type="entry name" value="NAD(P)-binding Rossmann-like Domain"/>
    <property type="match status" value="1"/>
</dbReference>
<dbReference type="EMBL" id="JBBJCI010000121">
    <property type="protein sequence ID" value="KAK7248050.1"/>
    <property type="molecule type" value="Genomic_DNA"/>
</dbReference>
<evidence type="ECO:0000313" key="2">
    <source>
        <dbReference type="Proteomes" id="UP001363151"/>
    </source>
</evidence>
<accession>A0ABR1G4I7</accession>
<dbReference type="PRINTS" id="PR00081">
    <property type="entry name" value="GDHRDH"/>
</dbReference>
<dbReference type="InterPro" id="IPR002347">
    <property type="entry name" value="SDR_fam"/>
</dbReference>
<sequence>MSTLAENRARSGSIYLENKVAVVTGGTGVLGTAFCEGLALEGAHVVVVGRRADVAEALALRLERTYGREALAAPADVLDQLSLVRCRDKIMEKFGRIDVLVNGAGGNQKGATVSPDGSFFEVPRAAIEGVFELNITGTMLPTQIFGEVMARQGSGSIINVSSISSTSPLTRVVGYSAAKAGVENFTKWLAVELARKHGNRIRVNALQPGFFLAEQNRALLTNADGSLTARGQTIIDHTPLGRFGEPKELIPALTFLASDQSSFVTGSILTVDGGFSAFSGV</sequence>
<dbReference type="KEGG" id="aaf:AURANDRAFT_19231"/>
<dbReference type="InterPro" id="IPR036291">
    <property type="entry name" value="NAD(P)-bd_dom_sf"/>
</dbReference>
<dbReference type="PANTHER" id="PTHR42760:SF115">
    <property type="entry name" value="3-OXOACYL-[ACYL-CARRIER-PROTEIN] REDUCTASE FABG"/>
    <property type="match status" value="1"/>
</dbReference>
<gene>
    <name evidence="1" type="ORF">SO694_00087114</name>
</gene>
<dbReference type="InterPro" id="IPR020904">
    <property type="entry name" value="Sc_DH/Rdtase_CS"/>
</dbReference>
<dbReference type="PANTHER" id="PTHR42760">
    <property type="entry name" value="SHORT-CHAIN DEHYDROGENASES/REDUCTASES FAMILY MEMBER"/>
    <property type="match status" value="1"/>
</dbReference>
<reference evidence="1 2" key="1">
    <citation type="submission" date="2024-03" db="EMBL/GenBank/DDBJ databases">
        <title>Aureococcus anophagefferens CCMP1851 and Kratosvirus quantuckense: Draft genome of a second virus-susceptible host strain in the model system.</title>
        <authorList>
            <person name="Chase E."/>
            <person name="Truchon A.R."/>
            <person name="Schepens W."/>
            <person name="Wilhelm S.W."/>
        </authorList>
    </citation>
    <scope>NUCLEOTIDE SEQUENCE [LARGE SCALE GENOMIC DNA]</scope>
    <source>
        <strain evidence="1 2">CCMP1851</strain>
    </source>
</reference>
<dbReference type="PROSITE" id="PS00061">
    <property type="entry name" value="ADH_SHORT"/>
    <property type="match status" value="1"/>
</dbReference>
<dbReference type="NCBIfam" id="NF006132">
    <property type="entry name" value="PRK08277.1"/>
    <property type="match status" value="1"/>
</dbReference>
<proteinExistence type="predicted"/>
<dbReference type="Pfam" id="PF00106">
    <property type="entry name" value="adh_short"/>
    <property type="match status" value="1"/>
</dbReference>
<dbReference type="InterPro" id="IPR057326">
    <property type="entry name" value="KR_dom"/>
</dbReference>
<evidence type="ECO:0000313" key="1">
    <source>
        <dbReference type="EMBL" id="KAK7248050.1"/>
    </source>
</evidence>
<dbReference type="SUPFAM" id="SSF51735">
    <property type="entry name" value="NAD(P)-binding Rossmann-fold domains"/>
    <property type="match status" value="1"/>
</dbReference>
<name>A0ABR1G4I7_AURAN</name>
<comment type="caution">
    <text evidence="1">The sequence shown here is derived from an EMBL/GenBank/DDBJ whole genome shotgun (WGS) entry which is preliminary data.</text>
</comment>
<organism evidence="1 2">
    <name type="scientific">Aureococcus anophagefferens</name>
    <name type="common">Harmful bloom alga</name>
    <dbReference type="NCBI Taxonomy" id="44056"/>
    <lineage>
        <taxon>Eukaryota</taxon>
        <taxon>Sar</taxon>
        <taxon>Stramenopiles</taxon>
        <taxon>Ochrophyta</taxon>
        <taxon>Pelagophyceae</taxon>
        <taxon>Pelagomonadales</taxon>
        <taxon>Pelagomonadaceae</taxon>
        <taxon>Aureococcus</taxon>
    </lineage>
</organism>
<dbReference type="PRINTS" id="PR00080">
    <property type="entry name" value="SDRFAMILY"/>
</dbReference>
<protein>
    <submittedName>
        <fullName evidence="1">Short chain dehydrogenase</fullName>
    </submittedName>
</protein>
<dbReference type="GO" id="GO:0016616">
    <property type="term" value="F:oxidoreductase activity, acting on the CH-OH group of donors, NAD or NADP as acceptor"/>
    <property type="evidence" value="ECO:0007669"/>
    <property type="project" value="TreeGrafter"/>
</dbReference>